<keyword evidence="3" id="KW-0564">Palmitate</keyword>
<evidence type="ECO:0000256" key="3">
    <source>
        <dbReference type="ARBA" id="ARBA00023139"/>
    </source>
</evidence>
<dbReference type="STRING" id="53463.SAMN05444389_107142"/>
<dbReference type="Proteomes" id="UP000184444">
    <property type="component" value="Unassembled WGS sequence"/>
</dbReference>
<sequence>MRLVTVLSATLLLAAPALAQSPAPEPAPADAAPVQSAAPAAKPAVPPVTEPAPKPETMGQDSLDDVSFACDGDTSMQVVFVNTAAGASYAVVLEQGRMIPMQIAVSASGARYLSIAPEGRYQLWTKGDTADLVALDGDAETPLRSGCTAAG</sequence>
<feature type="compositionally biased region" description="Pro residues" evidence="5">
    <location>
        <begin position="44"/>
        <end position="54"/>
    </location>
</feature>
<organism evidence="8 9">
    <name type="scientific">Paracoccus solventivorans</name>
    <dbReference type="NCBI Taxonomy" id="53463"/>
    <lineage>
        <taxon>Bacteria</taxon>
        <taxon>Pseudomonadati</taxon>
        <taxon>Pseudomonadota</taxon>
        <taxon>Alphaproteobacteria</taxon>
        <taxon>Rhodobacterales</taxon>
        <taxon>Paracoccaceae</taxon>
        <taxon>Paracoccus</taxon>
    </lineage>
</organism>
<feature type="domain" description="C-type lysozyme inhibitor" evidence="7">
    <location>
        <begin position="68"/>
        <end position="139"/>
    </location>
</feature>
<evidence type="ECO:0000256" key="2">
    <source>
        <dbReference type="ARBA" id="ARBA00023136"/>
    </source>
</evidence>
<dbReference type="Pfam" id="PF09864">
    <property type="entry name" value="MliC"/>
    <property type="match status" value="1"/>
</dbReference>
<evidence type="ECO:0000256" key="1">
    <source>
        <dbReference type="ARBA" id="ARBA00022729"/>
    </source>
</evidence>
<keyword evidence="4" id="KW-0449">Lipoprotein</keyword>
<evidence type="ECO:0000259" key="7">
    <source>
        <dbReference type="Pfam" id="PF09864"/>
    </source>
</evidence>
<proteinExistence type="predicted"/>
<feature type="compositionally biased region" description="Low complexity" evidence="5">
    <location>
        <begin position="22"/>
        <end position="43"/>
    </location>
</feature>
<dbReference type="InterPro" id="IPR036328">
    <property type="entry name" value="MliC_sf"/>
</dbReference>
<dbReference type="SUPFAM" id="SSF141488">
    <property type="entry name" value="YdhA-like"/>
    <property type="match status" value="1"/>
</dbReference>
<dbReference type="EMBL" id="FRCK01000007">
    <property type="protein sequence ID" value="SHM34560.1"/>
    <property type="molecule type" value="Genomic_DNA"/>
</dbReference>
<reference evidence="9" key="1">
    <citation type="submission" date="2016-11" db="EMBL/GenBank/DDBJ databases">
        <authorList>
            <person name="Varghese N."/>
            <person name="Submissions S."/>
        </authorList>
    </citation>
    <scope>NUCLEOTIDE SEQUENCE [LARGE SCALE GENOMIC DNA]</scope>
    <source>
        <strain evidence="9">DSM 6637</strain>
    </source>
</reference>
<keyword evidence="9" id="KW-1185">Reference proteome</keyword>
<protein>
    <submittedName>
        <fullName evidence="8">Membrane-bound lysozyme-inhibitor of c-type lysozyme</fullName>
    </submittedName>
</protein>
<feature type="region of interest" description="Disordered" evidence="5">
    <location>
        <begin position="22"/>
        <end position="65"/>
    </location>
</feature>
<name>A0A1M7I1H4_9RHOB</name>
<evidence type="ECO:0000313" key="8">
    <source>
        <dbReference type="EMBL" id="SHM34560.1"/>
    </source>
</evidence>
<feature type="signal peptide" evidence="6">
    <location>
        <begin position="1"/>
        <end position="19"/>
    </location>
</feature>
<evidence type="ECO:0000256" key="5">
    <source>
        <dbReference type="SAM" id="MobiDB-lite"/>
    </source>
</evidence>
<evidence type="ECO:0000256" key="6">
    <source>
        <dbReference type="SAM" id="SignalP"/>
    </source>
</evidence>
<dbReference type="RefSeq" id="WP_073067156.1">
    <property type="nucleotide sequence ID" value="NZ_FRCK01000007.1"/>
</dbReference>
<dbReference type="InterPro" id="IPR018660">
    <property type="entry name" value="MliC"/>
</dbReference>
<dbReference type="AlphaFoldDB" id="A0A1M7I1H4"/>
<accession>A0A1M7I1H4</accession>
<dbReference type="Gene3D" id="2.40.128.200">
    <property type="match status" value="1"/>
</dbReference>
<dbReference type="OrthoDB" id="7775970at2"/>
<feature type="chain" id="PRO_5012387354" evidence="6">
    <location>
        <begin position="20"/>
        <end position="151"/>
    </location>
</feature>
<keyword evidence="1 6" id="KW-0732">Signal</keyword>
<gene>
    <name evidence="8" type="ORF">SAMN05444389_107142</name>
</gene>
<evidence type="ECO:0000256" key="4">
    <source>
        <dbReference type="ARBA" id="ARBA00023288"/>
    </source>
</evidence>
<keyword evidence="2" id="KW-0472">Membrane</keyword>
<evidence type="ECO:0000313" key="9">
    <source>
        <dbReference type="Proteomes" id="UP000184444"/>
    </source>
</evidence>